<gene>
    <name evidence="1" type="ORF">Tci_466375</name>
</gene>
<dbReference type="EMBL" id="BKCJ010224928">
    <property type="protein sequence ID" value="GEY94401.1"/>
    <property type="molecule type" value="Genomic_DNA"/>
</dbReference>
<organism evidence="1">
    <name type="scientific">Tanacetum cinerariifolium</name>
    <name type="common">Dalmatian daisy</name>
    <name type="synonym">Chrysanthemum cinerariifolium</name>
    <dbReference type="NCBI Taxonomy" id="118510"/>
    <lineage>
        <taxon>Eukaryota</taxon>
        <taxon>Viridiplantae</taxon>
        <taxon>Streptophyta</taxon>
        <taxon>Embryophyta</taxon>
        <taxon>Tracheophyta</taxon>
        <taxon>Spermatophyta</taxon>
        <taxon>Magnoliopsida</taxon>
        <taxon>eudicotyledons</taxon>
        <taxon>Gunneridae</taxon>
        <taxon>Pentapetalae</taxon>
        <taxon>asterids</taxon>
        <taxon>campanulids</taxon>
        <taxon>Asterales</taxon>
        <taxon>Asteraceae</taxon>
        <taxon>Asteroideae</taxon>
        <taxon>Anthemideae</taxon>
        <taxon>Anthemidinae</taxon>
        <taxon>Tanacetum</taxon>
    </lineage>
</organism>
<protein>
    <submittedName>
        <fullName evidence="1">Lysine-specific demethylase JMJ25-like</fullName>
    </submittedName>
</protein>
<keyword evidence="1" id="KW-0808">Transferase</keyword>
<proteinExistence type="predicted"/>
<dbReference type="GO" id="GO:0032259">
    <property type="term" value="P:methylation"/>
    <property type="evidence" value="ECO:0007669"/>
    <property type="project" value="UniProtKB-KW"/>
</dbReference>
<sequence>MLVSSLRSGQRHMLWRVTHMTDMEKVIYSTWRNHVKVQPPKELKMHHSNILLNYVVQSCIKVDLGFVSPDNIEECIRLTDELMSSAYFSKRNDPRKINW</sequence>
<dbReference type="Gene3D" id="2.60.120.650">
    <property type="entry name" value="Cupin"/>
    <property type="match status" value="1"/>
</dbReference>
<feature type="non-terminal residue" evidence="1">
    <location>
        <position position="99"/>
    </location>
</feature>
<comment type="caution">
    <text evidence="1">The sequence shown here is derived from an EMBL/GenBank/DDBJ whole genome shotgun (WGS) entry which is preliminary data.</text>
</comment>
<accession>A0A699I533</accession>
<keyword evidence="1" id="KW-0489">Methyltransferase</keyword>
<dbReference type="GO" id="GO:0008168">
    <property type="term" value="F:methyltransferase activity"/>
    <property type="evidence" value="ECO:0007669"/>
    <property type="project" value="UniProtKB-KW"/>
</dbReference>
<evidence type="ECO:0000313" key="1">
    <source>
        <dbReference type="EMBL" id="GEY94401.1"/>
    </source>
</evidence>
<reference evidence="1" key="1">
    <citation type="journal article" date="2019" name="Sci. Rep.">
        <title>Draft genome of Tanacetum cinerariifolium, the natural source of mosquito coil.</title>
        <authorList>
            <person name="Yamashiro T."/>
            <person name="Shiraishi A."/>
            <person name="Satake H."/>
            <person name="Nakayama K."/>
        </authorList>
    </citation>
    <scope>NUCLEOTIDE SEQUENCE</scope>
</reference>
<name>A0A699I533_TANCI</name>
<dbReference type="AlphaFoldDB" id="A0A699I533"/>